<evidence type="ECO:0000313" key="2">
    <source>
        <dbReference type="EMBL" id="GAA4617120.1"/>
    </source>
</evidence>
<organism evidence="2 3">
    <name type="scientific">Actinoallomurus liliacearum</name>
    <dbReference type="NCBI Taxonomy" id="1080073"/>
    <lineage>
        <taxon>Bacteria</taxon>
        <taxon>Bacillati</taxon>
        <taxon>Actinomycetota</taxon>
        <taxon>Actinomycetes</taxon>
        <taxon>Streptosporangiales</taxon>
        <taxon>Thermomonosporaceae</taxon>
        <taxon>Actinoallomurus</taxon>
    </lineage>
</organism>
<comment type="caution">
    <text evidence="2">The sequence shown here is derived from an EMBL/GenBank/DDBJ whole genome shotgun (WGS) entry which is preliminary data.</text>
</comment>
<proteinExistence type="predicted"/>
<dbReference type="Pfam" id="PF17132">
    <property type="entry name" value="Glyco_hydro_106"/>
    <property type="match status" value="1"/>
</dbReference>
<evidence type="ECO:0000256" key="1">
    <source>
        <dbReference type="SAM" id="MobiDB-lite"/>
    </source>
</evidence>
<dbReference type="RefSeq" id="WP_345365372.1">
    <property type="nucleotide sequence ID" value="NZ_BAABHJ010000039.1"/>
</dbReference>
<accession>A0ABP8TUX3</accession>
<feature type="compositionally biased region" description="Low complexity" evidence="1">
    <location>
        <begin position="655"/>
        <end position="684"/>
    </location>
</feature>
<evidence type="ECO:0008006" key="4">
    <source>
        <dbReference type="Google" id="ProtNLM"/>
    </source>
</evidence>
<keyword evidence="3" id="KW-1185">Reference proteome</keyword>
<dbReference type="InterPro" id="IPR008979">
    <property type="entry name" value="Galactose-bd-like_sf"/>
</dbReference>
<feature type="region of interest" description="Disordered" evidence="1">
    <location>
        <begin position="1052"/>
        <end position="1110"/>
    </location>
</feature>
<dbReference type="InterPro" id="IPR029062">
    <property type="entry name" value="Class_I_gatase-like"/>
</dbReference>
<dbReference type="PANTHER" id="PTHR36848:SF2">
    <property type="entry name" value="SECRETED PROTEIN"/>
    <property type="match status" value="1"/>
</dbReference>
<dbReference type="Proteomes" id="UP001500212">
    <property type="component" value="Unassembled WGS sequence"/>
</dbReference>
<feature type="compositionally biased region" description="Gly residues" evidence="1">
    <location>
        <begin position="696"/>
        <end position="706"/>
    </location>
</feature>
<dbReference type="EMBL" id="BAABHJ010000039">
    <property type="protein sequence ID" value="GAA4617120.1"/>
    <property type="molecule type" value="Genomic_DNA"/>
</dbReference>
<sequence length="1375" mass="146829">MIGLPSRLAAVLRDPPPEFSPAAIWWWSGERLDRARLRWQLERFVAGGVHNLVVLNLAPSGPMFGSDADDPAFFTEPWWELLDGVCADAAELGASLWFYDQLGFSGADLQARLVQEVPEYAGRWLHRTGVVRRGFDYLSADACATLLDRVHGEFERRLPHRLGSVIVGSFQDELPALPTWSPHFAEEFERRRGYDLTPYLPVLWTGEPGGADVRHDYHRTRAELAEEAFFRPLAEWHDRHGLLHGCDQQDPARAGDPVDGVRLYADYARTHRWFGAPGSDHHGDARIHSSLAHLYGRPRTWIEAFHSSGWGGTLEETFDWLLPWLRTGANLYNPHAVYYTTKGGWWEWAPPSTDWRQPYWAHHKVFADAVTRLCAALSLGDHVCDVAVLLPTTTAQAGARLDGVDDDAARAQSIYRELVGDMAWFHTVPGTLDRLRLDADVIDDDSVHRATVSDGRLRVAGEAYATIILPGCTVLDAETARRLDEFAAAGGNVIAVGALPERTVGASPGTGDVLTRLRERFADPSVPGAAFVGSAGELTVPGPPRVEAPVPVLVRAVDGATLVFVTAAVPHASDVSVGRPDERGIDLGWLDATYDFDPGRYATETRVRVRGVRGEPLLAGPFGGTVRPLAYERNGDVTEVVVPFDDGPAALLIFPDPATAGPPDAPNGPAFGASGAAPTATAEAGSRDGTPETAGSGDGRASGGAGVASEGPAGLHDLPGEDDAASEEAAGWRDLGATWDMELIGTLDNTWGDFARPAGEPPGPARRTFRHRVEAAGDDGLRDGWADAGYDDAAWTLAHATFGPHALAVGPARPGDLPGPWPEAGAGWRPLGYSTSRGIHKDPIHRETLGPKGHVPEEFLDLGDVAAGQAVRLRTVLIVPEAVEATLAVGAPAAKTVWLDGAEPPVDDGGYLATAPVRLGAGRHVLDLRLVPDEDVRLRAHIALVRDPRRYRRPEWIGPAGPPRPGAHVALGTSLHLDAVPDRAVLQIAAAEPCRVLVNGTEAGRQGGFDPYAEHDAPRVRRYDVAGALRAGANELTVELTERDVPAAILVDRDFGGTPPGGPAGRGPAATGGASSGAGLPPDGDPPLRADDAPGPAAEPGVSSPDGTWRAVRDGVAVGVAARRRQYGDPAALHLWRRPHPLPGTAWLEPSEAGDDTCVLPVVFAVPRTGPERVEWFRLAVPPGATRMELRLHGDVRVFVDGTERPVTTADPAGTAGPPARGVDLDGGPGVRCAAVRVRTLPGYEEGAAFAAPVRFEVGPGRIELGDWATVGLAEHSGGVRYRRRIELDHGTNTTLDLGRVRGTAEVIVNGRSAGVRVCSPYRFDLTELVRSGPNELEIVVFGTLAPYLDVVSPTHFVFPGQCVSGLIGPVRLRH</sequence>
<dbReference type="Gene3D" id="2.60.120.260">
    <property type="entry name" value="Galactose-binding domain-like"/>
    <property type="match status" value="2"/>
</dbReference>
<dbReference type="InterPro" id="IPR053161">
    <property type="entry name" value="Ulvan_degrading_GH"/>
</dbReference>
<dbReference type="SUPFAM" id="SSF49785">
    <property type="entry name" value="Galactose-binding domain-like"/>
    <property type="match status" value="1"/>
</dbReference>
<feature type="compositionally biased region" description="Low complexity" evidence="1">
    <location>
        <begin position="1066"/>
        <end position="1082"/>
    </location>
</feature>
<protein>
    <recommendedName>
        <fullName evidence="4">Alpha-L-rhamnosidase</fullName>
    </recommendedName>
</protein>
<gene>
    <name evidence="2" type="ORF">GCM10023195_76280</name>
</gene>
<feature type="region of interest" description="Disordered" evidence="1">
    <location>
        <begin position="655"/>
        <end position="729"/>
    </location>
</feature>
<name>A0ABP8TUX3_9ACTN</name>
<dbReference type="Gene3D" id="3.40.50.880">
    <property type="match status" value="1"/>
</dbReference>
<evidence type="ECO:0000313" key="3">
    <source>
        <dbReference type="Proteomes" id="UP001500212"/>
    </source>
</evidence>
<dbReference type="PANTHER" id="PTHR36848">
    <property type="entry name" value="DNA-BINDING PROTEIN (PUTATIVE SECRETED PROTEIN)-RELATED"/>
    <property type="match status" value="1"/>
</dbReference>
<reference evidence="3" key="1">
    <citation type="journal article" date="2019" name="Int. J. Syst. Evol. Microbiol.">
        <title>The Global Catalogue of Microorganisms (GCM) 10K type strain sequencing project: providing services to taxonomists for standard genome sequencing and annotation.</title>
        <authorList>
            <consortium name="The Broad Institute Genomics Platform"/>
            <consortium name="The Broad Institute Genome Sequencing Center for Infectious Disease"/>
            <person name="Wu L."/>
            <person name="Ma J."/>
        </authorList>
    </citation>
    <scope>NUCLEOTIDE SEQUENCE [LARGE SCALE GENOMIC DNA]</scope>
    <source>
        <strain evidence="3">JCM 17938</strain>
    </source>
</reference>